<dbReference type="GO" id="GO:0003677">
    <property type="term" value="F:DNA binding"/>
    <property type="evidence" value="ECO:0007669"/>
    <property type="project" value="UniProtKB-KW"/>
</dbReference>
<keyword evidence="1" id="KW-0238">DNA-binding</keyword>
<dbReference type="PROSITE" id="PS50937">
    <property type="entry name" value="HTH_MERR_2"/>
    <property type="match status" value="1"/>
</dbReference>
<keyword evidence="2" id="KW-0472">Membrane</keyword>
<organism evidence="4 5">
    <name type="scientific">Companilactobacillus heilongjiangensis</name>
    <dbReference type="NCBI Taxonomy" id="1074467"/>
    <lineage>
        <taxon>Bacteria</taxon>
        <taxon>Bacillati</taxon>
        <taxon>Bacillota</taxon>
        <taxon>Bacilli</taxon>
        <taxon>Lactobacillales</taxon>
        <taxon>Lactobacillaceae</taxon>
        <taxon>Companilactobacillus</taxon>
    </lineage>
</organism>
<dbReference type="Pfam" id="PF13411">
    <property type="entry name" value="MerR_1"/>
    <property type="match status" value="1"/>
</dbReference>
<dbReference type="KEGG" id="lhi:JP39_12050"/>
<dbReference type="SMART" id="SM00422">
    <property type="entry name" value="HTH_MERR"/>
    <property type="match status" value="1"/>
</dbReference>
<evidence type="ECO:0000256" key="2">
    <source>
        <dbReference type="SAM" id="Phobius"/>
    </source>
</evidence>
<feature type="transmembrane region" description="Helical" evidence="2">
    <location>
        <begin position="166"/>
        <end position="183"/>
    </location>
</feature>
<dbReference type="CDD" id="cd01106">
    <property type="entry name" value="HTH_TipAL-Mta"/>
    <property type="match status" value="1"/>
</dbReference>
<reference evidence="4 5" key="1">
    <citation type="submission" date="2015-08" db="EMBL/GenBank/DDBJ databases">
        <title>Genomic sequence of Lactobacillus heilongjiangensis DSM 28069, isolated from Chinese traditional pickle.</title>
        <authorList>
            <person name="Jiang X."/>
            <person name="Zheng B."/>
            <person name="Cheng H."/>
        </authorList>
    </citation>
    <scope>NUCLEOTIDE SEQUENCE [LARGE SCALE GENOMIC DNA]</scope>
    <source>
        <strain evidence="4 5">DSM 28069</strain>
    </source>
</reference>
<dbReference type="SUPFAM" id="SSF46955">
    <property type="entry name" value="Putative DNA-binding domain"/>
    <property type="match status" value="1"/>
</dbReference>
<dbReference type="STRING" id="1074467.JP39_12050"/>
<dbReference type="GO" id="GO:0003700">
    <property type="term" value="F:DNA-binding transcription factor activity"/>
    <property type="evidence" value="ECO:0007669"/>
    <property type="project" value="InterPro"/>
</dbReference>
<feature type="domain" description="HTH merR-type" evidence="3">
    <location>
        <begin position="3"/>
        <end position="72"/>
    </location>
</feature>
<evidence type="ECO:0000256" key="1">
    <source>
        <dbReference type="ARBA" id="ARBA00023125"/>
    </source>
</evidence>
<dbReference type="Gene3D" id="1.10.1660.10">
    <property type="match status" value="1"/>
</dbReference>
<evidence type="ECO:0000259" key="3">
    <source>
        <dbReference type="PROSITE" id="PS50937"/>
    </source>
</evidence>
<dbReference type="PANTHER" id="PTHR30204">
    <property type="entry name" value="REDOX-CYCLING DRUG-SENSING TRANSCRIPTIONAL ACTIVATOR SOXR"/>
    <property type="match status" value="1"/>
</dbReference>
<dbReference type="RefSeq" id="WP_041499000.1">
    <property type="nucleotide sequence ID" value="NZ_BJDV01000004.1"/>
</dbReference>
<dbReference type="Proteomes" id="UP000061546">
    <property type="component" value="Chromosome"/>
</dbReference>
<dbReference type="InterPro" id="IPR009061">
    <property type="entry name" value="DNA-bd_dom_put_sf"/>
</dbReference>
<gene>
    <name evidence="4" type="ORF">JP39_12050</name>
</gene>
<dbReference type="InterPro" id="IPR000551">
    <property type="entry name" value="MerR-type_HTH_dom"/>
</dbReference>
<dbReference type="PANTHER" id="PTHR30204:SF96">
    <property type="entry name" value="CHROMOSOME-ANCHORING PROTEIN RACA"/>
    <property type="match status" value="1"/>
</dbReference>
<accession>A0A0K2LFF5</accession>
<protein>
    <recommendedName>
        <fullName evidence="3">HTH merR-type domain-containing protein</fullName>
    </recommendedName>
</protein>
<sequence length="244" mass="28416">MSEYTTGELAKLTRVSVRTIQYYDKKNLLKPSHLYENGKRIYTEADLNKLKLILMLKNLGLSLKSIDEILDSQNSTKVMNLLLEQQLRYLHDQLKTSKSQIKMIEEIRRDLPEIDQIKIKDIRDIESAMNNKKSLRKVHMTMVIIGFPLDFIEIGTLVWGIMKGDWIPFIVGMIVVLLGAAWLSRFYFNNTNYICPNCNTEFKPKFWAAFWGKHTPRTRKLVCPACGEKNYCVEVYDEKKELAG</sequence>
<proteinExistence type="predicted"/>
<dbReference type="InterPro" id="IPR047057">
    <property type="entry name" value="MerR_fam"/>
</dbReference>
<keyword evidence="5" id="KW-1185">Reference proteome</keyword>
<dbReference type="AlphaFoldDB" id="A0A0K2LFF5"/>
<evidence type="ECO:0000313" key="5">
    <source>
        <dbReference type="Proteomes" id="UP000061546"/>
    </source>
</evidence>
<keyword evidence="2" id="KW-1133">Transmembrane helix</keyword>
<name>A0A0K2LFF5_9LACO</name>
<keyword evidence="2" id="KW-0812">Transmembrane</keyword>
<dbReference type="EMBL" id="CP012559">
    <property type="protein sequence ID" value="ALB30031.1"/>
    <property type="molecule type" value="Genomic_DNA"/>
</dbReference>
<evidence type="ECO:0000313" key="4">
    <source>
        <dbReference type="EMBL" id="ALB30031.1"/>
    </source>
</evidence>
<dbReference type="OrthoDB" id="1894615at2"/>
<dbReference type="PRINTS" id="PR00040">
    <property type="entry name" value="HTHMERR"/>
</dbReference>
<feature type="transmembrane region" description="Helical" evidence="2">
    <location>
        <begin position="138"/>
        <end position="160"/>
    </location>
</feature>